<dbReference type="EMBL" id="UYRU01065169">
    <property type="protein sequence ID" value="VDN16246.1"/>
    <property type="molecule type" value="Genomic_DNA"/>
</dbReference>
<dbReference type="Proteomes" id="UP000281553">
    <property type="component" value="Unassembled WGS sequence"/>
</dbReference>
<proteinExistence type="predicted"/>
<evidence type="ECO:0000313" key="3">
    <source>
        <dbReference type="Proteomes" id="UP000281553"/>
    </source>
</evidence>
<accession>A0A3P7PE35</accession>
<keyword evidence="1" id="KW-0472">Membrane</keyword>
<evidence type="ECO:0000313" key="2">
    <source>
        <dbReference type="EMBL" id="VDN16246.1"/>
    </source>
</evidence>
<gene>
    <name evidence="2" type="ORF">DILT_LOCUS12077</name>
</gene>
<keyword evidence="1" id="KW-0812">Transmembrane</keyword>
<name>A0A3P7PE35_DIBLA</name>
<keyword evidence="1" id="KW-1133">Transmembrane helix</keyword>
<dbReference type="AlphaFoldDB" id="A0A3P7PE35"/>
<keyword evidence="3" id="KW-1185">Reference proteome</keyword>
<sequence>MSCRIQPWVTESFSPTGQPQEDNMHITWYQYNTVITPEIQQKMGIEISQEDGLCTLRLAKVTRRFAGIYSANKYAIEIKRAVCLFVVFVVIYVKWLLGLNRRLSKRLLKTFTVAECTIDSGKEFHCRMTL</sequence>
<reference evidence="2 3" key="1">
    <citation type="submission" date="2018-11" db="EMBL/GenBank/DDBJ databases">
        <authorList>
            <consortium name="Pathogen Informatics"/>
        </authorList>
    </citation>
    <scope>NUCLEOTIDE SEQUENCE [LARGE SCALE GENOMIC DNA]</scope>
</reference>
<feature type="transmembrane region" description="Helical" evidence="1">
    <location>
        <begin position="78"/>
        <end position="97"/>
    </location>
</feature>
<evidence type="ECO:0000256" key="1">
    <source>
        <dbReference type="SAM" id="Phobius"/>
    </source>
</evidence>
<organism evidence="2 3">
    <name type="scientific">Dibothriocephalus latus</name>
    <name type="common">Fish tapeworm</name>
    <name type="synonym">Diphyllobothrium latum</name>
    <dbReference type="NCBI Taxonomy" id="60516"/>
    <lineage>
        <taxon>Eukaryota</taxon>
        <taxon>Metazoa</taxon>
        <taxon>Spiralia</taxon>
        <taxon>Lophotrochozoa</taxon>
        <taxon>Platyhelminthes</taxon>
        <taxon>Cestoda</taxon>
        <taxon>Eucestoda</taxon>
        <taxon>Diphyllobothriidea</taxon>
        <taxon>Diphyllobothriidae</taxon>
        <taxon>Dibothriocephalus</taxon>
    </lineage>
</organism>
<protein>
    <submittedName>
        <fullName evidence="2">Uncharacterized protein</fullName>
    </submittedName>
</protein>